<evidence type="ECO:0000313" key="2">
    <source>
        <dbReference type="EMBL" id="MBB3877609.1"/>
    </source>
</evidence>
<evidence type="ECO:0000256" key="1">
    <source>
        <dbReference type="SAM" id="SignalP"/>
    </source>
</evidence>
<protein>
    <submittedName>
        <fullName evidence="2">Uncharacterized protein</fullName>
    </submittedName>
</protein>
<name>A0A7W6A5P2_9SPHN</name>
<feature type="chain" id="PRO_5031332201" evidence="1">
    <location>
        <begin position="23"/>
        <end position="90"/>
    </location>
</feature>
<gene>
    <name evidence="2" type="ORF">GGR48_000012</name>
</gene>
<dbReference type="Proteomes" id="UP000538670">
    <property type="component" value="Unassembled WGS sequence"/>
</dbReference>
<keyword evidence="3" id="KW-1185">Reference proteome</keyword>
<dbReference type="RefSeq" id="WP_183949640.1">
    <property type="nucleotide sequence ID" value="NZ_JACIDH010000001.1"/>
</dbReference>
<dbReference type="AlphaFoldDB" id="A0A7W6A5P2"/>
<feature type="signal peptide" evidence="1">
    <location>
        <begin position="1"/>
        <end position="22"/>
    </location>
</feature>
<reference evidence="2 3" key="1">
    <citation type="submission" date="2020-08" db="EMBL/GenBank/DDBJ databases">
        <title>Genomic Encyclopedia of Type Strains, Phase IV (KMG-IV): sequencing the most valuable type-strain genomes for metagenomic binning, comparative biology and taxonomic classification.</title>
        <authorList>
            <person name="Goeker M."/>
        </authorList>
    </citation>
    <scope>NUCLEOTIDE SEQUENCE [LARGE SCALE GENOMIC DNA]</scope>
    <source>
        <strain evidence="2 3">DSM 19512</strain>
    </source>
</reference>
<sequence length="90" mass="9926">MNRIWTAIAATAMLMTAAPAMAQSAEPAPAPAPKLKKTCRSLTPTGSFMPTRVCNTEAQWREFDGVNQQGVGEFRRALNMTSTNERNRRN</sequence>
<keyword evidence="1" id="KW-0732">Signal</keyword>
<proteinExistence type="predicted"/>
<dbReference type="EMBL" id="JACIDH010000001">
    <property type="protein sequence ID" value="MBB3877609.1"/>
    <property type="molecule type" value="Genomic_DNA"/>
</dbReference>
<accession>A0A7W6A5P2</accession>
<comment type="caution">
    <text evidence="2">The sequence shown here is derived from an EMBL/GenBank/DDBJ whole genome shotgun (WGS) entry which is preliminary data.</text>
</comment>
<evidence type="ECO:0000313" key="3">
    <source>
        <dbReference type="Proteomes" id="UP000538670"/>
    </source>
</evidence>
<organism evidence="2 3">
    <name type="scientific">Sphingomonas pseudosanguinis</name>
    <dbReference type="NCBI Taxonomy" id="413712"/>
    <lineage>
        <taxon>Bacteria</taxon>
        <taxon>Pseudomonadati</taxon>
        <taxon>Pseudomonadota</taxon>
        <taxon>Alphaproteobacteria</taxon>
        <taxon>Sphingomonadales</taxon>
        <taxon>Sphingomonadaceae</taxon>
        <taxon>Sphingomonas</taxon>
    </lineage>
</organism>